<dbReference type="AlphaFoldDB" id="A0A8J2V1F1"/>
<organism evidence="2 3">
    <name type="scientific">Aquisalinus flavus</name>
    <dbReference type="NCBI Taxonomy" id="1526572"/>
    <lineage>
        <taxon>Bacteria</taxon>
        <taxon>Pseudomonadati</taxon>
        <taxon>Pseudomonadota</taxon>
        <taxon>Alphaproteobacteria</taxon>
        <taxon>Parvularculales</taxon>
        <taxon>Parvularculaceae</taxon>
        <taxon>Aquisalinus</taxon>
    </lineage>
</organism>
<evidence type="ECO:0000313" key="2">
    <source>
        <dbReference type="EMBL" id="GGC97706.1"/>
    </source>
</evidence>
<dbReference type="Proteomes" id="UP000613582">
    <property type="component" value="Unassembled WGS sequence"/>
</dbReference>
<keyword evidence="1" id="KW-0472">Membrane</keyword>
<evidence type="ECO:0000256" key="1">
    <source>
        <dbReference type="SAM" id="Phobius"/>
    </source>
</evidence>
<dbReference type="GO" id="GO:0022904">
    <property type="term" value="P:respiratory electron transport chain"/>
    <property type="evidence" value="ECO:0007669"/>
    <property type="project" value="InterPro"/>
</dbReference>
<comment type="caution">
    <text evidence="2">The sequence shown here is derived from an EMBL/GenBank/DDBJ whole genome shotgun (WGS) entry which is preliminary data.</text>
</comment>
<dbReference type="EMBL" id="BMGH01000001">
    <property type="protein sequence ID" value="GGC97706.1"/>
    <property type="molecule type" value="Genomic_DNA"/>
</dbReference>
<dbReference type="GO" id="GO:0016020">
    <property type="term" value="C:membrane"/>
    <property type="evidence" value="ECO:0007669"/>
    <property type="project" value="InterPro"/>
</dbReference>
<evidence type="ECO:0000313" key="3">
    <source>
        <dbReference type="Proteomes" id="UP000613582"/>
    </source>
</evidence>
<dbReference type="InterPro" id="IPR016174">
    <property type="entry name" value="Di-haem_cyt_TM"/>
</dbReference>
<reference evidence="2" key="2">
    <citation type="submission" date="2020-09" db="EMBL/GenBank/DDBJ databases">
        <authorList>
            <person name="Sun Q."/>
            <person name="Zhou Y."/>
        </authorList>
    </citation>
    <scope>NUCLEOTIDE SEQUENCE</scope>
    <source>
        <strain evidence="2">CGMCC 1.12921</strain>
    </source>
</reference>
<proteinExistence type="predicted"/>
<protein>
    <submittedName>
        <fullName evidence="2">Uncharacterized protein</fullName>
    </submittedName>
</protein>
<gene>
    <name evidence="2" type="ORF">GCM10011342_03310</name>
</gene>
<keyword evidence="1" id="KW-1133">Transmembrane helix</keyword>
<dbReference type="RefSeq" id="WP_188159556.1">
    <property type="nucleotide sequence ID" value="NZ_BMGH01000001.1"/>
</dbReference>
<dbReference type="SUPFAM" id="SSF81342">
    <property type="entry name" value="Transmembrane di-heme cytochromes"/>
    <property type="match status" value="1"/>
</dbReference>
<reference evidence="2" key="1">
    <citation type="journal article" date="2014" name="Int. J. Syst. Evol. Microbiol.">
        <title>Complete genome sequence of Corynebacterium casei LMG S-19264T (=DSM 44701T), isolated from a smear-ripened cheese.</title>
        <authorList>
            <consortium name="US DOE Joint Genome Institute (JGI-PGF)"/>
            <person name="Walter F."/>
            <person name="Albersmeier A."/>
            <person name="Kalinowski J."/>
            <person name="Ruckert C."/>
        </authorList>
    </citation>
    <scope>NUCLEOTIDE SEQUENCE</scope>
    <source>
        <strain evidence="2">CGMCC 1.12921</strain>
    </source>
</reference>
<keyword evidence="1" id="KW-0812">Transmembrane</keyword>
<feature type="transmembrane region" description="Helical" evidence="1">
    <location>
        <begin position="12"/>
        <end position="32"/>
    </location>
</feature>
<name>A0A8J2V1F1_9PROT</name>
<accession>A0A8J2V1F1</accession>
<keyword evidence="3" id="KW-1185">Reference proteome</keyword>
<sequence>MASLRDTKERYGWISIALHWAGAASIIALYLLGDAIHDAQGREARIAAIWLLCPVTLSS</sequence>